<evidence type="ECO:0000256" key="3">
    <source>
        <dbReference type="ARBA" id="ARBA00022448"/>
    </source>
</evidence>
<sequence length="527" mass="58863">MFFQNSQGKWLQYRITAACGAGFLLFGYDQGVFGGLLDNEPFLETFGNPSVTIQGQIVATYDIGCIIGTLLTMFTGDKLGRRRTILIGCCILIVGGILQTASYSLAQMIVGRIVAGVGNGMNTIAIPIWQSETAHAEHRGKLIVAQLVTNIFGIVITNVNYLTYNTRDSNTDFRQWMNYGFTFIPHSPVSWRFPLGFQCFFALVTIAFVLVAPESPRWLIMKHRASEAREILARLLAKPADDPEVIDEIQSLEISVNHESEVQQSKPLQAIFKRNNKQQTLRRILLGAGTAFFQQVGGTNVIAYYLPVVLTRSVGLDNRMALILSAVDAMSLMFWGCVAALLIDRIGRKRLMLFGAAGSSVCFALVAIGLRYGGPDNKGMSVLAVVFIFVYYIFYGTSLLSIPYIYPAEINSQQMRNIGTSFATTTNWLFVYVIVVATPTAIANIEWKYYMLFAIFNFCFLPIIWYFYVETANLSLEQIDRLFEIKHEAGNAISWTEATMIARTEVISDLAHTEKENLDTEHCEVVL</sequence>
<dbReference type="InterPro" id="IPR005828">
    <property type="entry name" value="MFS_sugar_transport-like"/>
</dbReference>
<dbReference type="PROSITE" id="PS50850">
    <property type="entry name" value="MFS"/>
    <property type="match status" value="1"/>
</dbReference>
<dbReference type="NCBIfam" id="TIGR00879">
    <property type="entry name" value="SP"/>
    <property type="match status" value="1"/>
</dbReference>
<keyword evidence="11" id="KW-1185">Reference proteome</keyword>
<feature type="transmembrane region" description="Helical" evidence="8">
    <location>
        <begin position="195"/>
        <end position="212"/>
    </location>
</feature>
<evidence type="ECO:0000256" key="2">
    <source>
        <dbReference type="ARBA" id="ARBA00010992"/>
    </source>
</evidence>
<reference evidence="10" key="2">
    <citation type="journal article" date="2023" name="IMA Fungus">
        <title>Comparative genomic study of the Penicillium genus elucidates a diverse pangenome and 15 lateral gene transfer events.</title>
        <authorList>
            <person name="Petersen C."/>
            <person name="Sorensen T."/>
            <person name="Nielsen M.R."/>
            <person name="Sondergaard T.E."/>
            <person name="Sorensen J.L."/>
            <person name="Fitzpatrick D.A."/>
            <person name="Frisvad J.C."/>
            <person name="Nielsen K.L."/>
        </authorList>
    </citation>
    <scope>NUCLEOTIDE SEQUENCE</scope>
    <source>
        <strain evidence="10">IBT 29495</strain>
    </source>
</reference>
<dbReference type="SUPFAM" id="SSF103473">
    <property type="entry name" value="MFS general substrate transporter"/>
    <property type="match status" value="1"/>
</dbReference>
<keyword evidence="4 8" id="KW-0812">Transmembrane</keyword>
<dbReference type="InterPro" id="IPR003663">
    <property type="entry name" value="Sugar/inositol_transpt"/>
</dbReference>
<dbReference type="EMBL" id="JAPWDS010000003">
    <property type="protein sequence ID" value="KAJ5503525.1"/>
    <property type="molecule type" value="Genomic_DNA"/>
</dbReference>
<proteinExistence type="inferred from homology"/>
<dbReference type="GO" id="GO:0005351">
    <property type="term" value="F:carbohydrate:proton symporter activity"/>
    <property type="evidence" value="ECO:0007669"/>
    <property type="project" value="TreeGrafter"/>
</dbReference>
<comment type="caution">
    <text evidence="10">The sequence shown here is derived from an EMBL/GenBank/DDBJ whole genome shotgun (WGS) entry which is preliminary data.</text>
</comment>
<dbReference type="OrthoDB" id="6133115at2759"/>
<name>A0A9X0C6J9_9EURO</name>
<dbReference type="Gene3D" id="1.20.1250.20">
    <property type="entry name" value="MFS general substrate transporter like domains"/>
    <property type="match status" value="1"/>
</dbReference>
<keyword evidence="6 8" id="KW-0472">Membrane</keyword>
<feature type="domain" description="Major facilitator superfamily (MFS) profile" evidence="9">
    <location>
        <begin position="15"/>
        <end position="472"/>
    </location>
</feature>
<dbReference type="AlphaFoldDB" id="A0A9X0C6J9"/>
<feature type="transmembrane region" description="Helical" evidence="8">
    <location>
        <begin position="53"/>
        <end position="73"/>
    </location>
</feature>
<dbReference type="PANTHER" id="PTHR48022">
    <property type="entry name" value="PLASTIDIC GLUCOSE TRANSPORTER 4"/>
    <property type="match status" value="1"/>
</dbReference>
<dbReference type="Pfam" id="PF00083">
    <property type="entry name" value="Sugar_tr"/>
    <property type="match status" value="1"/>
</dbReference>
<organism evidence="10 11">
    <name type="scientific">Penicillium fimorum</name>
    <dbReference type="NCBI Taxonomy" id="1882269"/>
    <lineage>
        <taxon>Eukaryota</taxon>
        <taxon>Fungi</taxon>
        <taxon>Dikarya</taxon>
        <taxon>Ascomycota</taxon>
        <taxon>Pezizomycotina</taxon>
        <taxon>Eurotiomycetes</taxon>
        <taxon>Eurotiomycetidae</taxon>
        <taxon>Eurotiales</taxon>
        <taxon>Aspergillaceae</taxon>
        <taxon>Penicillium</taxon>
    </lineage>
</organism>
<gene>
    <name evidence="10" type="ORF">N7463_006399</name>
</gene>
<evidence type="ECO:0000256" key="6">
    <source>
        <dbReference type="ARBA" id="ARBA00023136"/>
    </source>
</evidence>
<evidence type="ECO:0000256" key="4">
    <source>
        <dbReference type="ARBA" id="ARBA00022692"/>
    </source>
</evidence>
<protein>
    <recommendedName>
        <fullName evidence="9">Major facilitator superfamily (MFS) profile domain-containing protein</fullName>
    </recommendedName>
</protein>
<evidence type="ECO:0000256" key="1">
    <source>
        <dbReference type="ARBA" id="ARBA00004141"/>
    </source>
</evidence>
<keyword evidence="3 7" id="KW-0813">Transport</keyword>
<feature type="transmembrane region" description="Helical" evidence="8">
    <location>
        <begin position="85"/>
        <end position="103"/>
    </location>
</feature>
<feature type="transmembrane region" description="Helical" evidence="8">
    <location>
        <begin position="350"/>
        <end position="370"/>
    </location>
</feature>
<accession>A0A9X0C6J9</accession>
<keyword evidence="5 8" id="KW-1133">Transmembrane helix</keyword>
<evidence type="ECO:0000259" key="9">
    <source>
        <dbReference type="PROSITE" id="PS50850"/>
    </source>
</evidence>
<dbReference type="InterPro" id="IPR005829">
    <property type="entry name" value="Sugar_transporter_CS"/>
</dbReference>
<comment type="similarity">
    <text evidence="2 7">Belongs to the major facilitator superfamily. Sugar transporter (TC 2.A.1.1) family.</text>
</comment>
<dbReference type="PROSITE" id="PS00216">
    <property type="entry name" value="SUGAR_TRANSPORT_1"/>
    <property type="match status" value="1"/>
</dbReference>
<feature type="transmembrane region" description="Helical" evidence="8">
    <location>
        <begin position="109"/>
        <end position="130"/>
    </location>
</feature>
<dbReference type="FunFam" id="1.20.1250.20:FF:000090">
    <property type="entry name" value="MFS sugar transporter, putative"/>
    <property type="match status" value="1"/>
</dbReference>
<evidence type="ECO:0000256" key="7">
    <source>
        <dbReference type="RuleBase" id="RU003346"/>
    </source>
</evidence>
<feature type="transmembrane region" description="Helical" evidence="8">
    <location>
        <begin position="418"/>
        <end position="443"/>
    </location>
</feature>
<evidence type="ECO:0000256" key="5">
    <source>
        <dbReference type="ARBA" id="ARBA00022989"/>
    </source>
</evidence>
<dbReference type="PANTHER" id="PTHR48022:SF28">
    <property type="entry name" value="MAJOR FACILITATOR SUPERFAMILY (MFS) PROFILE DOMAIN-CONTAINING PROTEIN-RELATED"/>
    <property type="match status" value="1"/>
</dbReference>
<dbReference type="Proteomes" id="UP001149954">
    <property type="component" value="Unassembled WGS sequence"/>
</dbReference>
<evidence type="ECO:0000256" key="8">
    <source>
        <dbReference type="SAM" id="Phobius"/>
    </source>
</evidence>
<feature type="transmembrane region" description="Helical" evidence="8">
    <location>
        <begin position="284"/>
        <end position="306"/>
    </location>
</feature>
<dbReference type="InterPro" id="IPR020846">
    <property type="entry name" value="MFS_dom"/>
</dbReference>
<feature type="transmembrane region" description="Helical" evidence="8">
    <location>
        <begin position="382"/>
        <end position="406"/>
    </location>
</feature>
<feature type="transmembrane region" description="Helical" evidence="8">
    <location>
        <begin position="321"/>
        <end position="343"/>
    </location>
</feature>
<feature type="transmembrane region" description="Helical" evidence="8">
    <location>
        <begin position="449"/>
        <end position="469"/>
    </location>
</feature>
<evidence type="ECO:0000313" key="10">
    <source>
        <dbReference type="EMBL" id="KAJ5503525.1"/>
    </source>
</evidence>
<evidence type="ECO:0000313" key="11">
    <source>
        <dbReference type="Proteomes" id="UP001149954"/>
    </source>
</evidence>
<comment type="subcellular location">
    <subcellularLocation>
        <location evidence="1">Membrane</location>
        <topology evidence="1">Multi-pass membrane protein</topology>
    </subcellularLocation>
</comment>
<reference evidence="10" key="1">
    <citation type="submission" date="2022-12" db="EMBL/GenBank/DDBJ databases">
        <authorList>
            <person name="Petersen C."/>
        </authorList>
    </citation>
    <scope>NUCLEOTIDE SEQUENCE</scope>
    <source>
        <strain evidence="10">IBT 29495</strain>
    </source>
</reference>
<dbReference type="GO" id="GO:0016020">
    <property type="term" value="C:membrane"/>
    <property type="evidence" value="ECO:0007669"/>
    <property type="project" value="UniProtKB-SubCell"/>
</dbReference>
<dbReference type="PRINTS" id="PR00171">
    <property type="entry name" value="SUGRTRNSPORT"/>
</dbReference>
<dbReference type="InterPro" id="IPR036259">
    <property type="entry name" value="MFS_trans_sf"/>
</dbReference>
<dbReference type="InterPro" id="IPR050360">
    <property type="entry name" value="MFS_Sugar_Transporters"/>
</dbReference>
<feature type="transmembrane region" description="Helical" evidence="8">
    <location>
        <begin position="142"/>
        <end position="164"/>
    </location>
</feature>